<comment type="subcellular location">
    <subcellularLocation>
        <location evidence="1">Membrane</location>
        <topology evidence="1">Multi-pass membrane protein</topology>
    </subcellularLocation>
</comment>
<keyword evidence="2" id="KW-0812">Transmembrane</keyword>
<keyword evidence="3" id="KW-0472">Membrane</keyword>
<name>A0A0S4JRQ8_BODSA</name>
<evidence type="ECO:0000313" key="4">
    <source>
        <dbReference type="EMBL" id="CUG92944.1"/>
    </source>
</evidence>
<dbReference type="EMBL" id="CYKH01002096">
    <property type="protein sequence ID" value="CUG92944.1"/>
    <property type="molecule type" value="Genomic_DNA"/>
</dbReference>
<organism evidence="4 5">
    <name type="scientific">Bodo saltans</name>
    <name type="common">Flagellated protozoan</name>
    <dbReference type="NCBI Taxonomy" id="75058"/>
    <lineage>
        <taxon>Eukaryota</taxon>
        <taxon>Discoba</taxon>
        <taxon>Euglenozoa</taxon>
        <taxon>Kinetoplastea</taxon>
        <taxon>Metakinetoplastina</taxon>
        <taxon>Eubodonida</taxon>
        <taxon>Bodonidae</taxon>
        <taxon>Bodo</taxon>
    </lineage>
</organism>
<dbReference type="Pfam" id="PF00153">
    <property type="entry name" value="Mito_carr"/>
    <property type="match status" value="1"/>
</dbReference>
<evidence type="ECO:0000256" key="3">
    <source>
        <dbReference type="ARBA" id="ARBA00023136"/>
    </source>
</evidence>
<dbReference type="InterPro" id="IPR023395">
    <property type="entry name" value="MCP_dom_sf"/>
</dbReference>
<proteinExistence type="predicted"/>
<dbReference type="InterPro" id="IPR018108">
    <property type="entry name" value="MCP_transmembrane"/>
</dbReference>
<dbReference type="Gene3D" id="1.50.40.10">
    <property type="entry name" value="Mitochondrial carrier domain"/>
    <property type="match status" value="1"/>
</dbReference>
<dbReference type="SUPFAM" id="SSF103506">
    <property type="entry name" value="Mitochondrial carrier"/>
    <property type="match status" value="1"/>
</dbReference>
<dbReference type="VEuPathDB" id="TriTrypDB:BSAL_39950"/>
<dbReference type="PANTHER" id="PTHR46181:SF3">
    <property type="entry name" value="MITOCHONDRIAL GLYCINE TRANSPORTER"/>
    <property type="match status" value="1"/>
</dbReference>
<dbReference type="PANTHER" id="PTHR46181">
    <property type="entry name" value="MITOCHONDRIAL GLYCINE TRANSPORTER"/>
    <property type="match status" value="1"/>
</dbReference>
<dbReference type="GO" id="GO:0015187">
    <property type="term" value="F:glycine transmembrane transporter activity"/>
    <property type="evidence" value="ECO:0007669"/>
    <property type="project" value="TreeGrafter"/>
</dbReference>
<keyword evidence="5" id="KW-1185">Reference proteome</keyword>
<sequence>MTASTPQSTQHLPLERDLHLHKSDLVQLLETATPALVSGAIQSVLFNPFDRALYVRVQSRRRRFLDRRNFERPFQGFGNAAVYRTIVGASYVFWQDSCRIWIPRAVPSLSEAQNPTLNAVSVGLIAGAANGLALNNLQAIKFRMWTEAPPEQLHPSATRLTSASLPTAPATTSSSTSMGFFGTARNMYATGGIRVFYRGCIITMQRDSVFGVTYEGLRRAVWFRDMVRGAVRLVHTPGQTLASFFRETLGKGPNSAAIESSSISTTTNSVAALRERQQKAAVSERQDKTVTFFSNLLAAVLATMASSPWNYVRSVAYGCPAHAEGLHRAMVVRFLFLQTKYAFEHGETYRKIAYHSSECIPRGWHFHAAFKVLNRRLNVGWGSLRVGLGMAVGQHVFGLVQAAMTTAPQHSVHAR</sequence>
<reference evidence="5" key="1">
    <citation type="submission" date="2015-09" db="EMBL/GenBank/DDBJ databases">
        <authorList>
            <consortium name="Pathogen Informatics"/>
        </authorList>
    </citation>
    <scope>NUCLEOTIDE SEQUENCE [LARGE SCALE GENOMIC DNA]</scope>
    <source>
        <strain evidence="5">Lake Konstanz</strain>
    </source>
</reference>
<evidence type="ECO:0000256" key="1">
    <source>
        <dbReference type="ARBA" id="ARBA00004141"/>
    </source>
</evidence>
<dbReference type="AlphaFoldDB" id="A0A0S4JRQ8"/>
<evidence type="ECO:0000256" key="2">
    <source>
        <dbReference type="ARBA" id="ARBA00022692"/>
    </source>
</evidence>
<dbReference type="GO" id="GO:0016020">
    <property type="term" value="C:membrane"/>
    <property type="evidence" value="ECO:0007669"/>
    <property type="project" value="UniProtKB-SubCell"/>
</dbReference>
<dbReference type="OMA" id="VRVKFRR"/>
<dbReference type="GO" id="GO:0005739">
    <property type="term" value="C:mitochondrion"/>
    <property type="evidence" value="ECO:0007669"/>
    <property type="project" value="TreeGrafter"/>
</dbReference>
<gene>
    <name evidence="4" type="ORF">BSAL_39950</name>
</gene>
<evidence type="ECO:0000313" key="5">
    <source>
        <dbReference type="Proteomes" id="UP000051952"/>
    </source>
</evidence>
<dbReference type="OrthoDB" id="44467at2759"/>
<accession>A0A0S4JRQ8</accession>
<dbReference type="Proteomes" id="UP000051952">
    <property type="component" value="Unassembled WGS sequence"/>
</dbReference>
<dbReference type="GO" id="GO:1904983">
    <property type="term" value="P:glycine import into mitochondrion"/>
    <property type="evidence" value="ECO:0007669"/>
    <property type="project" value="TreeGrafter"/>
</dbReference>
<protein>
    <submittedName>
        <fullName evidence="4">Mitochondrial carrier protein, putative</fullName>
    </submittedName>
</protein>